<evidence type="ECO:0000313" key="2">
    <source>
        <dbReference type="EMBL" id="KAG8200565.1"/>
    </source>
</evidence>
<protein>
    <recommendedName>
        <fullName evidence="1">BTB domain-containing protein</fullName>
    </recommendedName>
</protein>
<dbReference type="Gene3D" id="1.25.40.420">
    <property type="match status" value="1"/>
</dbReference>
<keyword evidence="3" id="KW-1185">Reference proteome</keyword>
<organism evidence="2 3">
    <name type="scientific">Oedothorax gibbosus</name>
    <dbReference type="NCBI Taxonomy" id="931172"/>
    <lineage>
        <taxon>Eukaryota</taxon>
        <taxon>Metazoa</taxon>
        <taxon>Ecdysozoa</taxon>
        <taxon>Arthropoda</taxon>
        <taxon>Chelicerata</taxon>
        <taxon>Arachnida</taxon>
        <taxon>Araneae</taxon>
        <taxon>Araneomorphae</taxon>
        <taxon>Entelegynae</taxon>
        <taxon>Araneoidea</taxon>
        <taxon>Linyphiidae</taxon>
        <taxon>Erigoninae</taxon>
        <taxon>Oedothorax</taxon>
    </lineage>
</organism>
<dbReference type="Pfam" id="PF22486">
    <property type="entry name" value="MATH_2"/>
    <property type="match status" value="1"/>
</dbReference>
<gene>
    <name evidence="2" type="ORF">JTE90_000637</name>
</gene>
<dbReference type="SMART" id="SM00225">
    <property type="entry name" value="BTB"/>
    <property type="match status" value="1"/>
</dbReference>
<dbReference type="CDD" id="cd18186">
    <property type="entry name" value="BTB_POZ_ZBTB_KLHL-like"/>
    <property type="match status" value="1"/>
</dbReference>
<accession>A0AAV6VVC7</accession>
<dbReference type="Pfam" id="PF00651">
    <property type="entry name" value="BTB"/>
    <property type="match status" value="1"/>
</dbReference>
<dbReference type="InterPro" id="IPR002083">
    <property type="entry name" value="MATH/TRAF_dom"/>
</dbReference>
<proteinExistence type="predicted"/>
<feature type="domain" description="BTB" evidence="1">
    <location>
        <begin position="334"/>
        <end position="399"/>
    </location>
</feature>
<dbReference type="SUPFAM" id="SSF54695">
    <property type="entry name" value="POZ domain"/>
    <property type="match status" value="1"/>
</dbReference>
<evidence type="ECO:0000259" key="1">
    <source>
        <dbReference type="PROSITE" id="PS50097"/>
    </source>
</evidence>
<dbReference type="SUPFAM" id="SSF49599">
    <property type="entry name" value="TRAF domain-like"/>
    <property type="match status" value="2"/>
</dbReference>
<dbReference type="AlphaFoldDB" id="A0AAV6VVC7"/>
<dbReference type="InterPro" id="IPR000210">
    <property type="entry name" value="BTB/POZ_dom"/>
</dbReference>
<sequence length="495" mass="57233">MLPHQKGEYLGSPFFTVPQLDKEELEESSWCLHLYPRDVNKRDIDHLQCYLVRKNFNPNPVEIGYSLKIESVDGSCDNFKFSSSSKFVKAIGFLKFVPLKLIHENQNLYLPQDVLTIKCFMWLPETEPKVTDVVNDILKRDPVVFRNQCFSVTRLNVSKRSVTWPVTKVKERVASKDKKYFHIESALESSPSFKLSISLYEDSKCEYAHIDIAQTKIFPQKRNIYVKCKITIISAHEQYQPSREDSFLFHLTVGEIWRFPDFITTANLKNNKYIHLNDTLYLECEFSFTFGGGDSVTHVELPTYFQKAFKVKKPSRGNTLNSNFRKLYLEEKFCDVSLRVDIGNKTLFTGQKIVLCAQSPVFYAMFEKNPKTIEIVDVDAGTMKLLLEFLHTDEFEDDLSTDNVCKLYSAAYNYQILSLKEHCTLLLLSSLSVANVCEVLVIADTHQDNFLMAHVHNFLKRHGTACFQSLQWEKHLLENPNLFGKVMIQVLKQVG</sequence>
<comment type="caution">
    <text evidence="2">The sequence shown here is derived from an EMBL/GenBank/DDBJ whole genome shotgun (WGS) entry which is preliminary data.</text>
</comment>
<dbReference type="PROSITE" id="PS50097">
    <property type="entry name" value="BTB"/>
    <property type="match status" value="1"/>
</dbReference>
<dbReference type="GO" id="GO:0030163">
    <property type="term" value="P:protein catabolic process"/>
    <property type="evidence" value="ECO:0007669"/>
    <property type="project" value="UniProtKB-ARBA"/>
</dbReference>
<dbReference type="EMBL" id="JAFNEN010000015">
    <property type="protein sequence ID" value="KAG8200565.1"/>
    <property type="molecule type" value="Genomic_DNA"/>
</dbReference>
<dbReference type="Gene3D" id="2.60.210.10">
    <property type="entry name" value="Apoptosis, Tumor Necrosis Factor Receptor Associated Protein 2, Chain A"/>
    <property type="match status" value="2"/>
</dbReference>
<name>A0AAV6VVC7_9ARAC</name>
<dbReference type="InterPro" id="IPR008974">
    <property type="entry name" value="TRAF-like"/>
</dbReference>
<dbReference type="InterPro" id="IPR011333">
    <property type="entry name" value="SKP1/BTB/POZ_sf"/>
</dbReference>
<dbReference type="Gene3D" id="3.30.710.10">
    <property type="entry name" value="Potassium Channel Kv1.1, Chain A"/>
    <property type="match status" value="1"/>
</dbReference>
<dbReference type="PANTHER" id="PTHR24413">
    <property type="entry name" value="SPECKLE-TYPE POZ PROTEIN"/>
    <property type="match status" value="1"/>
</dbReference>
<evidence type="ECO:0000313" key="3">
    <source>
        <dbReference type="Proteomes" id="UP000827092"/>
    </source>
</evidence>
<reference evidence="2 3" key="1">
    <citation type="journal article" date="2022" name="Nat. Ecol. Evol.">
        <title>A masculinizing supergene underlies an exaggerated male reproductive morph in a spider.</title>
        <authorList>
            <person name="Hendrickx F."/>
            <person name="De Corte Z."/>
            <person name="Sonet G."/>
            <person name="Van Belleghem S.M."/>
            <person name="Kostlbacher S."/>
            <person name="Vangestel C."/>
        </authorList>
    </citation>
    <scope>NUCLEOTIDE SEQUENCE [LARGE SCALE GENOMIC DNA]</scope>
    <source>
        <strain evidence="2">W744_W776</strain>
    </source>
</reference>
<dbReference type="Proteomes" id="UP000827092">
    <property type="component" value="Unassembled WGS sequence"/>
</dbReference>